<evidence type="ECO:0000256" key="1">
    <source>
        <dbReference type="SAM" id="SignalP"/>
    </source>
</evidence>
<dbReference type="EMBL" id="CAWUPB010001197">
    <property type="protein sequence ID" value="CAK7356754.1"/>
    <property type="molecule type" value="Genomic_DNA"/>
</dbReference>
<reference evidence="2 3" key="1">
    <citation type="submission" date="2024-01" db="EMBL/GenBank/DDBJ databases">
        <authorList>
            <person name="Waweru B."/>
        </authorList>
    </citation>
    <scope>NUCLEOTIDE SEQUENCE [LARGE SCALE GENOMIC DNA]</scope>
</reference>
<sequence length="133" mass="14852">MVIIVPSLVTISCLSSVILLAIRDRCGGRSRICLTGLIRDTMGNWLTGFSCYVGFTANTMVERIAIEYGVAMAWRMGYQSLSLESDSVGQKLTGLIRHVLRANLGSHQQVSDLEWLDPRLGLNRLPFAYLFRE</sequence>
<dbReference type="AlphaFoldDB" id="A0AAV1SSY9"/>
<keyword evidence="1" id="KW-0732">Signal</keyword>
<proteinExistence type="predicted"/>
<evidence type="ECO:0000313" key="2">
    <source>
        <dbReference type="EMBL" id="CAK7356754.1"/>
    </source>
</evidence>
<dbReference type="CDD" id="cd06222">
    <property type="entry name" value="RNase_H_like"/>
    <property type="match status" value="1"/>
</dbReference>
<evidence type="ECO:0008006" key="4">
    <source>
        <dbReference type="Google" id="ProtNLM"/>
    </source>
</evidence>
<dbReference type="InterPro" id="IPR044730">
    <property type="entry name" value="RNase_H-like_dom_plant"/>
</dbReference>
<name>A0AAV1SSY9_9ROSI</name>
<keyword evidence="3" id="KW-1185">Reference proteome</keyword>
<comment type="caution">
    <text evidence="2">The sequence shown here is derived from an EMBL/GenBank/DDBJ whole genome shotgun (WGS) entry which is preliminary data.</text>
</comment>
<dbReference type="Proteomes" id="UP001314170">
    <property type="component" value="Unassembled WGS sequence"/>
</dbReference>
<accession>A0AAV1SSY9</accession>
<organism evidence="2 3">
    <name type="scientific">Dovyalis caffra</name>
    <dbReference type="NCBI Taxonomy" id="77055"/>
    <lineage>
        <taxon>Eukaryota</taxon>
        <taxon>Viridiplantae</taxon>
        <taxon>Streptophyta</taxon>
        <taxon>Embryophyta</taxon>
        <taxon>Tracheophyta</taxon>
        <taxon>Spermatophyta</taxon>
        <taxon>Magnoliopsida</taxon>
        <taxon>eudicotyledons</taxon>
        <taxon>Gunneridae</taxon>
        <taxon>Pentapetalae</taxon>
        <taxon>rosids</taxon>
        <taxon>fabids</taxon>
        <taxon>Malpighiales</taxon>
        <taxon>Salicaceae</taxon>
        <taxon>Flacourtieae</taxon>
        <taxon>Dovyalis</taxon>
    </lineage>
</organism>
<gene>
    <name evidence="2" type="ORF">DCAF_LOCUS27035</name>
</gene>
<feature type="chain" id="PRO_5043751849" description="RNase H type-1 domain-containing protein" evidence="1">
    <location>
        <begin position="29"/>
        <end position="133"/>
    </location>
</feature>
<protein>
    <recommendedName>
        <fullName evidence="4">RNase H type-1 domain-containing protein</fullName>
    </recommendedName>
</protein>
<evidence type="ECO:0000313" key="3">
    <source>
        <dbReference type="Proteomes" id="UP001314170"/>
    </source>
</evidence>
<feature type="signal peptide" evidence="1">
    <location>
        <begin position="1"/>
        <end position="28"/>
    </location>
</feature>